<dbReference type="EMBL" id="CP116942">
    <property type="protein sequence ID" value="WCO67298.1"/>
    <property type="molecule type" value="Genomic_DNA"/>
</dbReference>
<proteinExistence type="predicted"/>
<dbReference type="KEGG" id="ima:PO878_01005"/>
<gene>
    <name evidence="1" type="ORF">PO878_01005</name>
</gene>
<reference evidence="1" key="1">
    <citation type="submission" date="2023-01" db="EMBL/GenBank/DDBJ databases">
        <title>The diversity of Class Acidimicrobiia in South China Sea sediment environments and the proposal of Iamia marina sp. nov., a novel species of the genus Iamia.</title>
        <authorList>
            <person name="He Y."/>
            <person name="Tian X."/>
        </authorList>
    </citation>
    <scope>NUCLEOTIDE SEQUENCE</scope>
    <source>
        <strain evidence="1">DSM 19957</strain>
    </source>
</reference>
<evidence type="ECO:0000313" key="1">
    <source>
        <dbReference type="EMBL" id="WCO67298.1"/>
    </source>
</evidence>
<evidence type="ECO:0000313" key="2">
    <source>
        <dbReference type="Proteomes" id="UP001216390"/>
    </source>
</evidence>
<name>A0AAF0BVQ4_9ACTN</name>
<sequence length="113" mass="13169">MGTREVELRHEWGHFPLWDLGTGDDIDPAGLGLPPSVVERLEAWARRWESTFALDDPSHRRVEDFVIDDLGRDGARLWRALLGLLPPAEVTVTYVHEDVRYRTPQELPVEWRW</sequence>
<organism evidence="1 2">
    <name type="scientific">Iamia majanohamensis</name>
    <dbReference type="NCBI Taxonomy" id="467976"/>
    <lineage>
        <taxon>Bacteria</taxon>
        <taxon>Bacillati</taxon>
        <taxon>Actinomycetota</taxon>
        <taxon>Acidimicrobiia</taxon>
        <taxon>Acidimicrobiales</taxon>
        <taxon>Iamiaceae</taxon>
        <taxon>Iamia</taxon>
    </lineage>
</organism>
<accession>A0AAF0BVQ4</accession>
<keyword evidence="2" id="KW-1185">Reference proteome</keyword>
<dbReference type="RefSeq" id="WP_272736820.1">
    <property type="nucleotide sequence ID" value="NZ_CP116942.1"/>
</dbReference>
<dbReference type="Proteomes" id="UP001216390">
    <property type="component" value="Chromosome"/>
</dbReference>
<protein>
    <submittedName>
        <fullName evidence="1">Uncharacterized protein</fullName>
    </submittedName>
</protein>
<dbReference type="AlphaFoldDB" id="A0AAF0BVQ4"/>